<protein>
    <submittedName>
        <fullName evidence="1">Uncharacterized protein</fullName>
    </submittedName>
</protein>
<accession>A0A831QL85</accession>
<name>A0A831QL85_9FLAO</name>
<evidence type="ECO:0000313" key="1">
    <source>
        <dbReference type="EMBL" id="HEA20784.1"/>
    </source>
</evidence>
<dbReference type="AlphaFoldDB" id="A0A831QL85"/>
<dbReference type="EMBL" id="DRGL01000025">
    <property type="protein sequence ID" value="HEA20784.1"/>
    <property type="molecule type" value="Genomic_DNA"/>
</dbReference>
<organism evidence="1">
    <name type="scientific">Pricia antarctica</name>
    <dbReference type="NCBI Taxonomy" id="641691"/>
    <lineage>
        <taxon>Bacteria</taxon>
        <taxon>Pseudomonadati</taxon>
        <taxon>Bacteroidota</taxon>
        <taxon>Flavobacteriia</taxon>
        <taxon>Flavobacteriales</taxon>
        <taxon>Flavobacteriaceae</taxon>
        <taxon>Pricia</taxon>
    </lineage>
</organism>
<comment type="caution">
    <text evidence="1">The sequence shown here is derived from an EMBL/GenBank/DDBJ whole genome shotgun (WGS) entry which is preliminary data.</text>
</comment>
<dbReference type="Proteomes" id="UP000886191">
    <property type="component" value="Unassembled WGS sequence"/>
</dbReference>
<gene>
    <name evidence="1" type="ORF">ENH87_07685</name>
</gene>
<dbReference type="InterPro" id="IPR047677">
    <property type="entry name" value="GDCCVxC"/>
</dbReference>
<reference evidence="1" key="1">
    <citation type="journal article" date="2020" name="mSystems">
        <title>Genome- and Community-Level Interaction Insights into Carbon Utilization and Element Cycling Functions of Hydrothermarchaeota in Hydrothermal Sediment.</title>
        <authorList>
            <person name="Zhou Z."/>
            <person name="Liu Y."/>
            <person name="Xu W."/>
            <person name="Pan J."/>
            <person name="Luo Z.H."/>
            <person name="Li M."/>
        </authorList>
    </citation>
    <scope>NUCLEOTIDE SEQUENCE [LARGE SCALE GENOMIC DNA]</scope>
    <source>
        <strain evidence="1">HyVt-345</strain>
    </source>
</reference>
<proteinExistence type="predicted"/>
<dbReference type="NCBIfam" id="NF041374">
    <property type="entry name" value="GDCCVxC"/>
    <property type="match status" value="1"/>
</dbReference>
<sequence>METTILKSTITCPECGHKTEEEMPTTACQFFYECDNCKQTLKPKEGDCCVFCSYGTVACPPIQENKNCC</sequence>